<dbReference type="Pfam" id="PF11301">
    <property type="entry name" value="DUF3103"/>
    <property type="match status" value="1"/>
</dbReference>
<sequence length="389" mass="42880">MRKSTALGFVTLLACSFMSTITAAETAPVDNSPANVPAIHSKFTPPGFIKLANEKRMMASAAAREINPADLVRQLKENNGSVSVANVLKDVKGLSNSFVNQAQSAERSILSKKGVRTKGETLLELRIAAPQMMSQLQEGVEPLYAYEPDGDESTWQYIEAYDSNGGLHLLDVWSMPERPVVVVDINAKKDMQLGLAQMREVFSRSASKSIQINKAQSDSINVTILDSIRLGDDEEPWISGNAEVYAIVTGVDPSRDEPALDIVDMPYLDEDGKTYYPNQVVVYWDRYRWGAANIILMEHDDNTNYQTLAQKLLTTAAQVLSALGQPEIGALVALGSGIVELMPEHWFSNDDDYLDSFYTLEKSMHYGNHMGVSGNAMTTMRPYTLNGIK</sequence>
<accession>Q2SJI2</accession>
<dbReference type="RefSeq" id="WP_011396261.1">
    <property type="nucleotide sequence ID" value="NC_007645.1"/>
</dbReference>
<evidence type="ECO:0008006" key="4">
    <source>
        <dbReference type="Google" id="ProtNLM"/>
    </source>
</evidence>
<keyword evidence="1" id="KW-0732">Signal</keyword>
<dbReference type="OrthoDB" id="6190837at2"/>
<dbReference type="Proteomes" id="UP000000238">
    <property type="component" value="Chromosome"/>
</dbReference>
<evidence type="ECO:0000313" key="3">
    <source>
        <dbReference type="Proteomes" id="UP000000238"/>
    </source>
</evidence>
<gene>
    <name evidence="2" type="ordered locus">HCH_02374</name>
</gene>
<feature type="chain" id="PRO_5004215111" description="DUF3103 domain-containing protein" evidence="1">
    <location>
        <begin position="24"/>
        <end position="389"/>
    </location>
</feature>
<organism evidence="2 3">
    <name type="scientific">Hahella chejuensis (strain KCTC 2396)</name>
    <dbReference type="NCBI Taxonomy" id="349521"/>
    <lineage>
        <taxon>Bacteria</taxon>
        <taxon>Pseudomonadati</taxon>
        <taxon>Pseudomonadota</taxon>
        <taxon>Gammaproteobacteria</taxon>
        <taxon>Oceanospirillales</taxon>
        <taxon>Hahellaceae</taxon>
        <taxon>Hahella</taxon>
    </lineage>
</organism>
<name>Q2SJI2_HAHCH</name>
<evidence type="ECO:0000313" key="2">
    <source>
        <dbReference type="EMBL" id="ABC29192.1"/>
    </source>
</evidence>
<dbReference type="PROSITE" id="PS51257">
    <property type="entry name" value="PROKAR_LIPOPROTEIN"/>
    <property type="match status" value="1"/>
</dbReference>
<protein>
    <recommendedName>
        <fullName evidence="4">DUF3103 domain-containing protein</fullName>
    </recommendedName>
</protein>
<dbReference type="InterPro" id="IPR021452">
    <property type="entry name" value="DUF3103"/>
</dbReference>
<proteinExistence type="predicted"/>
<dbReference type="eggNOG" id="ENOG502Z8J0">
    <property type="taxonomic scope" value="Bacteria"/>
</dbReference>
<feature type="signal peptide" evidence="1">
    <location>
        <begin position="1"/>
        <end position="23"/>
    </location>
</feature>
<dbReference type="AlphaFoldDB" id="Q2SJI2"/>
<reference evidence="2 3" key="1">
    <citation type="journal article" date="2005" name="Nucleic Acids Res.">
        <title>Genomic blueprint of Hahella chejuensis, a marine microbe producing an algicidal agent.</title>
        <authorList>
            <person name="Jeong H."/>
            <person name="Yim J.H."/>
            <person name="Lee C."/>
            <person name="Choi S.-H."/>
            <person name="Park Y.K."/>
            <person name="Yoon S.H."/>
            <person name="Hur C.-G."/>
            <person name="Kang H.-Y."/>
            <person name="Kim D."/>
            <person name="Lee H.H."/>
            <person name="Park K.H."/>
            <person name="Park S.-H."/>
            <person name="Park H.-S."/>
            <person name="Lee H.K."/>
            <person name="Oh T.K."/>
            <person name="Kim J.F."/>
        </authorList>
    </citation>
    <scope>NUCLEOTIDE SEQUENCE [LARGE SCALE GENOMIC DNA]</scope>
    <source>
        <strain evidence="2 3">KCTC 2396</strain>
    </source>
</reference>
<keyword evidence="3" id="KW-1185">Reference proteome</keyword>
<dbReference type="EMBL" id="CP000155">
    <property type="protein sequence ID" value="ABC29192.1"/>
    <property type="molecule type" value="Genomic_DNA"/>
</dbReference>
<dbReference type="KEGG" id="hch:HCH_02374"/>
<dbReference type="HOGENOM" id="CLU_061973_0_0_6"/>
<evidence type="ECO:0000256" key="1">
    <source>
        <dbReference type="SAM" id="SignalP"/>
    </source>
</evidence>